<evidence type="ECO:0000313" key="11">
    <source>
        <dbReference type="EMBL" id="KAH3789016.1"/>
    </source>
</evidence>
<keyword evidence="5 10" id="KW-0812">Transmembrane</keyword>
<keyword evidence="9" id="KW-0325">Glycoprotein</keyword>
<dbReference type="OrthoDB" id="28748at2759"/>
<evidence type="ECO:0000256" key="4">
    <source>
        <dbReference type="ARBA" id="ARBA00022502"/>
    </source>
</evidence>
<protein>
    <recommendedName>
        <fullName evidence="13">GPI transamidase component PIG-S</fullName>
    </recommendedName>
</protein>
<accession>A0A9D4F096</accession>
<organism evidence="11 12">
    <name type="scientific">Dreissena polymorpha</name>
    <name type="common">Zebra mussel</name>
    <name type="synonym">Mytilus polymorpha</name>
    <dbReference type="NCBI Taxonomy" id="45954"/>
    <lineage>
        <taxon>Eukaryota</taxon>
        <taxon>Metazoa</taxon>
        <taxon>Spiralia</taxon>
        <taxon>Lophotrochozoa</taxon>
        <taxon>Mollusca</taxon>
        <taxon>Bivalvia</taxon>
        <taxon>Autobranchia</taxon>
        <taxon>Heteroconchia</taxon>
        <taxon>Euheterodonta</taxon>
        <taxon>Imparidentia</taxon>
        <taxon>Neoheterodontei</taxon>
        <taxon>Myida</taxon>
        <taxon>Dreissenoidea</taxon>
        <taxon>Dreissenidae</taxon>
        <taxon>Dreissena</taxon>
    </lineage>
</organism>
<dbReference type="PANTHER" id="PTHR21072:SF13">
    <property type="entry name" value="GPI TRANSAMIDASE COMPONENT PIG-S"/>
    <property type="match status" value="1"/>
</dbReference>
<evidence type="ECO:0000256" key="2">
    <source>
        <dbReference type="ARBA" id="ARBA00004687"/>
    </source>
</evidence>
<sequence length="541" mass="60896">MVDKEADKKTNVYAAVGVGFVCLVVGLPLWWKTTEVYRVSLPYSDIDTLAGTKIQYTVDIIVKSFLKTSSEKDLAVLSRNLLDQLGGKQDALVKSYYRTIVKAASTEELQFLEKSASLKELDSLLSNNEGQSKPNKYSVFILPRNSRISISKPTFGCRRNVFIPEPEKDFPGVAVTIAHLVKDSLVRESTVLKRYKTARGTRNLKPDKETMRSVRFSSGYDVTLTLVSPRPDILDVQWDAKSGISAYLTPFVLRMSNYTSIVVKSQVLFFTKLHTKPKKENNEFYFTPDDLPHMINPLEAKLGSPASTNPELNFLVYVPSRSEYPLYIHDAQGTKLESNAFFSPQWGGVYIYNVAPPSPDTEGPVQHTLDMSRIMEVFVTELRLLLNFNSPASEEHDVLPTGVESIRDWELDVWLRSRCVENLATSSASLKSLAQLLGKISNIVIKDDIGNEVKTAVAAMQLALDLLRDGDLKAAYLESRRAVTASEKAFFDPSLLELLYFPEDQKFAIYIPLFLPISFPVISSLWQAYKWWRGADKPKTE</sequence>
<keyword evidence="7 10" id="KW-1133">Transmembrane helix</keyword>
<dbReference type="PANTHER" id="PTHR21072">
    <property type="entry name" value="GPI TRANSAMIDASE COMPONENT PIG-S"/>
    <property type="match status" value="1"/>
</dbReference>
<name>A0A9D4F096_DREPO</name>
<keyword evidence="8 10" id="KW-0472">Membrane</keyword>
<comment type="caution">
    <text evidence="11">The sequence shown here is derived from an EMBL/GenBank/DDBJ whole genome shotgun (WGS) entry which is preliminary data.</text>
</comment>
<evidence type="ECO:0000256" key="9">
    <source>
        <dbReference type="ARBA" id="ARBA00023180"/>
    </source>
</evidence>
<evidence type="ECO:0000313" key="12">
    <source>
        <dbReference type="Proteomes" id="UP000828390"/>
    </source>
</evidence>
<comment type="subcellular location">
    <subcellularLocation>
        <location evidence="1">Endoplasmic reticulum membrane</location>
        <topology evidence="1">Multi-pass membrane protein</topology>
    </subcellularLocation>
</comment>
<feature type="transmembrane region" description="Helical" evidence="10">
    <location>
        <begin position="507"/>
        <end position="529"/>
    </location>
</feature>
<dbReference type="InterPro" id="IPR019540">
    <property type="entry name" value="PtdIno-glycan_biosynth_class_S"/>
</dbReference>
<evidence type="ECO:0000256" key="3">
    <source>
        <dbReference type="ARBA" id="ARBA00005316"/>
    </source>
</evidence>
<evidence type="ECO:0000256" key="7">
    <source>
        <dbReference type="ARBA" id="ARBA00022989"/>
    </source>
</evidence>
<evidence type="ECO:0000256" key="1">
    <source>
        <dbReference type="ARBA" id="ARBA00004477"/>
    </source>
</evidence>
<keyword evidence="4" id="KW-0337">GPI-anchor biosynthesis</keyword>
<evidence type="ECO:0000256" key="6">
    <source>
        <dbReference type="ARBA" id="ARBA00022824"/>
    </source>
</evidence>
<evidence type="ECO:0000256" key="8">
    <source>
        <dbReference type="ARBA" id="ARBA00023136"/>
    </source>
</evidence>
<evidence type="ECO:0008006" key="13">
    <source>
        <dbReference type="Google" id="ProtNLM"/>
    </source>
</evidence>
<dbReference type="Proteomes" id="UP000828390">
    <property type="component" value="Unassembled WGS sequence"/>
</dbReference>
<reference evidence="11" key="2">
    <citation type="submission" date="2020-11" db="EMBL/GenBank/DDBJ databases">
        <authorList>
            <person name="McCartney M.A."/>
            <person name="Auch B."/>
            <person name="Kono T."/>
            <person name="Mallez S."/>
            <person name="Becker A."/>
            <person name="Gohl D.M."/>
            <person name="Silverstein K.A.T."/>
            <person name="Koren S."/>
            <person name="Bechman K.B."/>
            <person name="Herman A."/>
            <person name="Abrahante J.E."/>
            <person name="Garbe J."/>
        </authorList>
    </citation>
    <scope>NUCLEOTIDE SEQUENCE</scope>
    <source>
        <strain evidence="11">Duluth1</strain>
        <tissue evidence="11">Whole animal</tissue>
    </source>
</reference>
<keyword evidence="6" id="KW-0256">Endoplasmic reticulum</keyword>
<proteinExistence type="inferred from homology"/>
<dbReference type="EMBL" id="JAIWYP010000008">
    <property type="protein sequence ID" value="KAH3789016.1"/>
    <property type="molecule type" value="Genomic_DNA"/>
</dbReference>
<comment type="pathway">
    <text evidence="2">Glycolipid biosynthesis; glycosylphosphatidylinositol-anchor biosynthesis.</text>
</comment>
<dbReference type="AlphaFoldDB" id="A0A9D4F096"/>
<dbReference type="GO" id="GO:0042765">
    <property type="term" value="C:GPI-anchor transamidase complex"/>
    <property type="evidence" value="ECO:0007669"/>
    <property type="project" value="InterPro"/>
</dbReference>
<gene>
    <name evidence="11" type="ORF">DPMN_167183</name>
</gene>
<evidence type="ECO:0000256" key="10">
    <source>
        <dbReference type="SAM" id="Phobius"/>
    </source>
</evidence>
<comment type="similarity">
    <text evidence="3">Belongs to the PIGS family.</text>
</comment>
<keyword evidence="12" id="KW-1185">Reference proteome</keyword>
<evidence type="ECO:0000256" key="5">
    <source>
        <dbReference type="ARBA" id="ARBA00022692"/>
    </source>
</evidence>
<dbReference type="GO" id="GO:0016255">
    <property type="term" value="P:attachment of GPI anchor to protein"/>
    <property type="evidence" value="ECO:0007669"/>
    <property type="project" value="InterPro"/>
</dbReference>
<dbReference type="Pfam" id="PF10510">
    <property type="entry name" value="PIG-S"/>
    <property type="match status" value="1"/>
</dbReference>
<feature type="transmembrane region" description="Helical" evidence="10">
    <location>
        <begin position="12"/>
        <end position="31"/>
    </location>
</feature>
<reference evidence="11" key="1">
    <citation type="journal article" date="2019" name="bioRxiv">
        <title>The Genome of the Zebra Mussel, Dreissena polymorpha: A Resource for Invasive Species Research.</title>
        <authorList>
            <person name="McCartney M.A."/>
            <person name="Auch B."/>
            <person name="Kono T."/>
            <person name="Mallez S."/>
            <person name="Zhang Y."/>
            <person name="Obille A."/>
            <person name="Becker A."/>
            <person name="Abrahante J.E."/>
            <person name="Garbe J."/>
            <person name="Badalamenti J.P."/>
            <person name="Herman A."/>
            <person name="Mangelson H."/>
            <person name="Liachko I."/>
            <person name="Sullivan S."/>
            <person name="Sone E.D."/>
            <person name="Koren S."/>
            <person name="Silverstein K.A.T."/>
            <person name="Beckman K.B."/>
            <person name="Gohl D.M."/>
        </authorList>
    </citation>
    <scope>NUCLEOTIDE SEQUENCE</scope>
    <source>
        <strain evidence="11">Duluth1</strain>
        <tissue evidence="11">Whole animal</tissue>
    </source>
</reference>
<dbReference type="GO" id="GO:0006506">
    <property type="term" value="P:GPI anchor biosynthetic process"/>
    <property type="evidence" value="ECO:0007669"/>
    <property type="project" value="UniProtKB-KW"/>
</dbReference>